<dbReference type="HOGENOM" id="CLU_2920285_0_0_0"/>
<evidence type="ECO:0000313" key="1">
    <source>
        <dbReference type="EMBL" id="AGA29476.1"/>
    </source>
</evidence>
<gene>
    <name evidence="1" type="ordered locus">Sinac_5326</name>
</gene>
<evidence type="ECO:0000313" key="2">
    <source>
        <dbReference type="Proteomes" id="UP000010798"/>
    </source>
</evidence>
<sequence>MGRRRRTRRSPLDPCGVCALVNRAFYGGASTDAAMVATLLRVPQNLFDKFGHMEENETVLG</sequence>
<accession>L0DLE5</accession>
<dbReference type="AlphaFoldDB" id="L0DLE5"/>
<proteinExistence type="predicted"/>
<organism evidence="1 2">
    <name type="scientific">Singulisphaera acidiphila (strain ATCC BAA-1392 / DSM 18658 / VKM B-2454 / MOB10)</name>
    <dbReference type="NCBI Taxonomy" id="886293"/>
    <lineage>
        <taxon>Bacteria</taxon>
        <taxon>Pseudomonadati</taxon>
        <taxon>Planctomycetota</taxon>
        <taxon>Planctomycetia</taxon>
        <taxon>Isosphaerales</taxon>
        <taxon>Isosphaeraceae</taxon>
        <taxon>Singulisphaera</taxon>
    </lineage>
</organism>
<protein>
    <submittedName>
        <fullName evidence="1">Uncharacterized protein</fullName>
    </submittedName>
</protein>
<dbReference type="STRING" id="886293.Sinac_5326"/>
<dbReference type="Proteomes" id="UP000010798">
    <property type="component" value="Chromosome"/>
</dbReference>
<name>L0DLE5_SINAD</name>
<dbReference type="EMBL" id="CP003364">
    <property type="protein sequence ID" value="AGA29476.1"/>
    <property type="molecule type" value="Genomic_DNA"/>
</dbReference>
<dbReference type="KEGG" id="saci:Sinac_5326"/>
<keyword evidence="2" id="KW-1185">Reference proteome</keyword>
<reference evidence="1 2" key="1">
    <citation type="submission" date="2012-02" db="EMBL/GenBank/DDBJ databases">
        <title>Complete sequence of chromosome of Singulisphaera acidiphila DSM 18658.</title>
        <authorList>
            <consortium name="US DOE Joint Genome Institute (JGI-PGF)"/>
            <person name="Lucas S."/>
            <person name="Copeland A."/>
            <person name="Lapidus A."/>
            <person name="Glavina del Rio T."/>
            <person name="Dalin E."/>
            <person name="Tice H."/>
            <person name="Bruce D."/>
            <person name="Goodwin L."/>
            <person name="Pitluck S."/>
            <person name="Peters L."/>
            <person name="Ovchinnikova G."/>
            <person name="Chertkov O."/>
            <person name="Kyrpides N."/>
            <person name="Mavromatis K."/>
            <person name="Ivanova N."/>
            <person name="Brettin T."/>
            <person name="Detter J.C."/>
            <person name="Han C."/>
            <person name="Larimer F."/>
            <person name="Land M."/>
            <person name="Hauser L."/>
            <person name="Markowitz V."/>
            <person name="Cheng J.-F."/>
            <person name="Hugenholtz P."/>
            <person name="Woyke T."/>
            <person name="Wu D."/>
            <person name="Tindall B."/>
            <person name="Pomrenke H."/>
            <person name="Brambilla E."/>
            <person name="Klenk H.-P."/>
            <person name="Eisen J.A."/>
        </authorList>
    </citation>
    <scope>NUCLEOTIDE SEQUENCE [LARGE SCALE GENOMIC DNA]</scope>
    <source>
        <strain evidence="2">ATCC BAA-1392 / DSM 18658 / VKM B-2454 / MOB10</strain>
    </source>
</reference>